<gene>
    <name evidence="2" type="ORF">ACFFMS_12000</name>
</gene>
<dbReference type="EMBL" id="JBHMAF010000062">
    <property type="protein sequence ID" value="MFB9759168.1"/>
    <property type="molecule type" value="Genomic_DNA"/>
</dbReference>
<dbReference type="InterPro" id="IPR010982">
    <property type="entry name" value="Lambda_DNA-bd_dom_sf"/>
</dbReference>
<evidence type="ECO:0000259" key="1">
    <source>
        <dbReference type="Pfam" id="PF13274"/>
    </source>
</evidence>
<comment type="caution">
    <text evidence="2">The sequence shown here is derived from an EMBL/GenBank/DDBJ whole genome shotgun (WGS) entry which is preliminary data.</text>
</comment>
<name>A0ABV5WEY8_9BACI</name>
<sequence length="349" mass="41491">MTLRKFCIHCLERTPVELVSIPEKAEIQGETITYDAKYYFCSKCEQLTPNDDLTEENLDLAYKKYREKKGMLQPKDFLYIREEIYQVSLRVMAKLLGCSPATLSRYENGALQSKQHDLQFKTLRDPRVMKTLLKSSIDEIPEKDRRALQERLSFLLDIVKSVDILKGLEDELHLLNLNLETEWEETAIEEVEKFFIIKGQEFKDEDDDLRVSPLKLQKLMYYAQGWTYAFTGHKLFRDDFQAWIHGPVVPHLYDKYKKYGSRRIDEDLGVKVEELSLSFEQLQILHWVWDKYSKFEAKFLEDLTHMEFPWIQARGDLPNDRNCNWIIKKEDIESFFKSMSKTLQILRKV</sequence>
<dbReference type="InterPro" id="IPR025272">
    <property type="entry name" value="SocA_Panacea"/>
</dbReference>
<evidence type="ECO:0000313" key="3">
    <source>
        <dbReference type="Proteomes" id="UP001589609"/>
    </source>
</evidence>
<dbReference type="Gene3D" id="1.10.260.40">
    <property type="entry name" value="lambda repressor-like DNA-binding domains"/>
    <property type="match status" value="1"/>
</dbReference>
<accession>A0ABV5WEY8</accession>
<dbReference type="RefSeq" id="WP_379949463.1">
    <property type="nucleotide sequence ID" value="NZ_JBHMAF010000062.1"/>
</dbReference>
<keyword evidence="3" id="KW-1185">Reference proteome</keyword>
<organism evidence="2 3">
    <name type="scientific">Ectobacillus funiculus</name>
    <dbReference type="NCBI Taxonomy" id="137993"/>
    <lineage>
        <taxon>Bacteria</taxon>
        <taxon>Bacillati</taxon>
        <taxon>Bacillota</taxon>
        <taxon>Bacilli</taxon>
        <taxon>Bacillales</taxon>
        <taxon>Bacillaceae</taxon>
        <taxon>Ectobacillus</taxon>
    </lineage>
</organism>
<dbReference type="InterPro" id="IPR001387">
    <property type="entry name" value="Cro/C1-type_HTH"/>
</dbReference>
<dbReference type="CDD" id="cd00093">
    <property type="entry name" value="HTH_XRE"/>
    <property type="match status" value="1"/>
</dbReference>
<feature type="domain" description="Antitoxin SocA-like Panacea" evidence="1">
    <location>
        <begin position="216"/>
        <end position="310"/>
    </location>
</feature>
<protein>
    <submittedName>
        <fullName evidence="2">Type II toxin-antitoxin system antitoxin SocA domain-containing protein</fullName>
    </submittedName>
</protein>
<evidence type="ECO:0000313" key="2">
    <source>
        <dbReference type="EMBL" id="MFB9759168.1"/>
    </source>
</evidence>
<dbReference type="Proteomes" id="UP001589609">
    <property type="component" value="Unassembled WGS sequence"/>
</dbReference>
<dbReference type="Pfam" id="PF13274">
    <property type="entry name" value="SocA_Panacea"/>
    <property type="match status" value="1"/>
</dbReference>
<reference evidence="2 3" key="1">
    <citation type="submission" date="2024-09" db="EMBL/GenBank/DDBJ databases">
        <authorList>
            <person name="Sun Q."/>
            <person name="Mori K."/>
        </authorList>
    </citation>
    <scope>NUCLEOTIDE SEQUENCE [LARGE SCALE GENOMIC DNA]</scope>
    <source>
        <strain evidence="2 3">JCM 11201</strain>
    </source>
</reference>
<proteinExistence type="predicted"/>